<dbReference type="RefSeq" id="XP_019098411.1">
    <property type="nucleotide sequence ID" value="XM_019242866.1"/>
</dbReference>
<dbReference type="GeneID" id="109131693"/>
<evidence type="ECO:0000313" key="1">
    <source>
        <dbReference type="Proteomes" id="UP000694864"/>
    </source>
</evidence>
<dbReference type="Proteomes" id="UP000694864">
    <property type="component" value="Unplaced"/>
</dbReference>
<reference evidence="2" key="2">
    <citation type="submission" date="2025-08" db="UniProtKB">
        <authorList>
            <consortium name="RefSeq"/>
        </authorList>
    </citation>
    <scope>IDENTIFICATION</scope>
    <source>
        <tissue evidence="2">Leaf</tissue>
    </source>
</reference>
<accession>A0ABM1RHC3</accession>
<sequence>MARLKRILYAYQMPIVPHPSRPVFLSLPATHTFISSEIVASHMLKQVYLSFLNFVP</sequence>
<keyword evidence="1" id="KW-1185">Reference proteome</keyword>
<proteinExistence type="predicted"/>
<feature type="non-terminal residue" evidence="2">
    <location>
        <position position="56"/>
    </location>
</feature>
<name>A0ABM1RHC3_CAMSA</name>
<protein>
    <submittedName>
        <fullName evidence="2">Uncharacterized protein LOC109131693</fullName>
    </submittedName>
</protein>
<evidence type="ECO:0000313" key="2">
    <source>
        <dbReference type="RefSeq" id="XP_019098411.1"/>
    </source>
</evidence>
<organism evidence="1 2">
    <name type="scientific">Camelina sativa</name>
    <name type="common">False flax</name>
    <name type="synonym">Myagrum sativum</name>
    <dbReference type="NCBI Taxonomy" id="90675"/>
    <lineage>
        <taxon>Eukaryota</taxon>
        <taxon>Viridiplantae</taxon>
        <taxon>Streptophyta</taxon>
        <taxon>Embryophyta</taxon>
        <taxon>Tracheophyta</taxon>
        <taxon>Spermatophyta</taxon>
        <taxon>Magnoliopsida</taxon>
        <taxon>eudicotyledons</taxon>
        <taxon>Gunneridae</taxon>
        <taxon>Pentapetalae</taxon>
        <taxon>rosids</taxon>
        <taxon>malvids</taxon>
        <taxon>Brassicales</taxon>
        <taxon>Brassicaceae</taxon>
        <taxon>Camelineae</taxon>
        <taxon>Camelina</taxon>
    </lineage>
</organism>
<gene>
    <name evidence="2" type="primary">LOC109131693</name>
</gene>
<reference evidence="1" key="1">
    <citation type="journal article" date="2014" name="Nat. Commun.">
        <title>The emerging biofuel crop Camelina sativa retains a highly undifferentiated hexaploid genome structure.</title>
        <authorList>
            <person name="Kagale S."/>
            <person name="Koh C."/>
            <person name="Nixon J."/>
            <person name="Bollina V."/>
            <person name="Clarke W.E."/>
            <person name="Tuteja R."/>
            <person name="Spillane C."/>
            <person name="Robinson S.J."/>
            <person name="Links M.G."/>
            <person name="Clarke C."/>
            <person name="Higgins E.E."/>
            <person name="Huebert T."/>
            <person name="Sharpe A.G."/>
            <person name="Parkin I.A."/>
        </authorList>
    </citation>
    <scope>NUCLEOTIDE SEQUENCE [LARGE SCALE GENOMIC DNA]</scope>
    <source>
        <strain evidence="1">cv. DH55</strain>
    </source>
</reference>